<feature type="compositionally biased region" description="Basic and acidic residues" evidence="6">
    <location>
        <begin position="8"/>
        <end position="30"/>
    </location>
</feature>
<dbReference type="GO" id="GO:0003677">
    <property type="term" value="F:DNA binding"/>
    <property type="evidence" value="ECO:0007669"/>
    <property type="project" value="UniProtKB-UniRule"/>
</dbReference>
<dbReference type="PROSITE" id="PS51898">
    <property type="entry name" value="TYR_RECOMBINASE"/>
    <property type="match status" value="1"/>
</dbReference>
<evidence type="ECO:0000256" key="2">
    <source>
        <dbReference type="ARBA" id="ARBA00022908"/>
    </source>
</evidence>
<keyword evidence="4" id="KW-0233">DNA recombination</keyword>
<feature type="domain" description="Core-binding (CB)" evidence="8">
    <location>
        <begin position="116"/>
        <end position="197"/>
    </location>
</feature>
<dbReference type="PANTHER" id="PTHR30349">
    <property type="entry name" value="PHAGE INTEGRASE-RELATED"/>
    <property type="match status" value="1"/>
</dbReference>
<keyword evidence="10" id="KW-1185">Reference proteome</keyword>
<evidence type="ECO:0000313" key="9">
    <source>
        <dbReference type="EMBL" id="PAU81070.1"/>
    </source>
</evidence>
<dbReference type="PANTHER" id="PTHR30349:SF64">
    <property type="entry name" value="PROPHAGE INTEGRASE INTD-RELATED"/>
    <property type="match status" value="1"/>
</dbReference>
<evidence type="ECO:0000259" key="8">
    <source>
        <dbReference type="PROSITE" id="PS51900"/>
    </source>
</evidence>
<reference evidence="9 10" key="1">
    <citation type="submission" date="2017-08" db="EMBL/GenBank/DDBJ databases">
        <title>Halovibrio sewagensis sp. nov., isolated from wastewater of high salinity.</title>
        <authorList>
            <person name="Dong X."/>
            <person name="Zhang G."/>
        </authorList>
    </citation>
    <scope>NUCLEOTIDE SEQUENCE [LARGE SCALE GENOMIC DNA]</scope>
    <source>
        <strain evidence="9 10">YL5-2</strain>
    </source>
</reference>
<name>A0A2A2F8C0_9GAMM</name>
<dbReference type="InterPro" id="IPR011010">
    <property type="entry name" value="DNA_brk_join_enz"/>
</dbReference>
<dbReference type="SUPFAM" id="SSF56349">
    <property type="entry name" value="DNA breaking-rejoining enzymes"/>
    <property type="match status" value="1"/>
</dbReference>
<dbReference type="GO" id="GO:0015074">
    <property type="term" value="P:DNA integration"/>
    <property type="evidence" value="ECO:0007669"/>
    <property type="project" value="UniProtKB-KW"/>
</dbReference>
<dbReference type="InterPro" id="IPR044068">
    <property type="entry name" value="CB"/>
</dbReference>
<protein>
    <submittedName>
        <fullName evidence="9">Integrase</fullName>
    </submittedName>
</protein>
<dbReference type="InterPro" id="IPR038488">
    <property type="entry name" value="Integrase_DNA-bd_sf"/>
</dbReference>
<dbReference type="Pfam" id="PF00589">
    <property type="entry name" value="Phage_integrase"/>
    <property type="match status" value="1"/>
</dbReference>
<dbReference type="Proteomes" id="UP000218896">
    <property type="component" value="Unassembled WGS sequence"/>
</dbReference>
<proteinExistence type="inferred from homology"/>
<dbReference type="InterPro" id="IPR013762">
    <property type="entry name" value="Integrase-like_cat_sf"/>
</dbReference>
<evidence type="ECO:0000256" key="1">
    <source>
        <dbReference type="ARBA" id="ARBA00008857"/>
    </source>
</evidence>
<gene>
    <name evidence="9" type="ORF">CK501_05775</name>
</gene>
<feature type="region of interest" description="Disordered" evidence="6">
    <location>
        <begin position="1"/>
        <end position="30"/>
    </location>
</feature>
<dbReference type="Gene3D" id="3.30.160.390">
    <property type="entry name" value="Integrase, DNA-binding domain"/>
    <property type="match status" value="1"/>
</dbReference>
<dbReference type="InterPro" id="IPR050090">
    <property type="entry name" value="Tyrosine_recombinase_XerCD"/>
</dbReference>
<evidence type="ECO:0000313" key="10">
    <source>
        <dbReference type="Proteomes" id="UP000218896"/>
    </source>
</evidence>
<comment type="caution">
    <text evidence="9">The sequence shown here is derived from an EMBL/GenBank/DDBJ whole genome shotgun (WGS) entry which is preliminary data.</text>
</comment>
<comment type="similarity">
    <text evidence="1">Belongs to the 'phage' integrase family.</text>
</comment>
<feature type="domain" description="Tyr recombinase" evidence="7">
    <location>
        <begin position="232"/>
        <end position="446"/>
    </location>
</feature>
<dbReference type="EMBL" id="NSKD01000002">
    <property type="protein sequence ID" value="PAU81070.1"/>
    <property type="molecule type" value="Genomic_DNA"/>
</dbReference>
<dbReference type="InterPro" id="IPR002104">
    <property type="entry name" value="Integrase_catalytic"/>
</dbReference>
<dbReference type="GO" id="GO:0006310">
    <property type="term" value="P:DNA recombination"/>
    <property type="evidence" value="ECO:0007669"/>
    <property type="project" value="UniProtKB-KW"/>
</dbReference>
<dbReference type="Gene3D" id="1.10.443.10">
    <property type="entry name" value="Intergrase catalytic core"/>
    <property type="match status" value="1"/>
</dbReference>
<accession>A0A2A2F8C0</accession>
<feature type="compositionally biased region" description="Basic and acidic residues" evidence="6">
    <location>
        <begin position="90"/>
        <end position="103"/>
    </location>
</feature>
<evidence type="ECO:0000256" key="3">
    <source>
        <dbReference type="ARBA" id="ARBA00023125"/>
    </source>
</evidence>
<evidence type="ECO:0000259" key="7">
    <source>
        <dbReference type="PROSITE" id="PS51898"/>
    </source>
</evidence>
<feature type="region of interest" description="Disordered" evidence="6">
    <location>
        <begin position="90"/>
        <end position="110"/>
    </location>
</feature>
<dbReference type="Gene3D" id="1.10.150.130">
    <property type="match status" value="1"/>
</dbReference>
<keyword evidence="2" id="KW-0229">DNA integration</keyword>
<dbReference type="InterPro" id="IPR010998">
    <property type="entry name" value="Integrase_recombinase_N"/>
</dbReference>
<evidence type="ECO:0000256" key="6">
    <source>
        <dbReference type="SAM" id="MobiDB-lite"/>
    </source>
</evidence>
<dbReference type="PROSITE" id="PS51900">
    <property type="entry name" value="CB"/>
    <property type="match status" value="1"/>
</dbReference>
<dbReference type="AlphaFoldDB" id="A0A2A2F8C0"/>
<evidence type="ECO:0000256" key="4">
    <source>
        <dbReference type="ARBA" id="ARBA00023172"/>
    </source>
</evidence>
<evidence type="ECO:0000256" key="5">
    <source>
        <dbReference type="PROSITE-ProRule" id="PRU01248"/>
    </source>
</evidence>
<sequence>MPGGQMGRRKDDRECSLTDAQAEKFDREASENKTLWCDRPTGLHLMKRKRGSTWRYRYLDETGKPRIVAVGKLKELKPEQAAAIVKKWREDDANPIDDRKQQRQEALSAAQQAERRTLRNYLETFYRRHMEAWKPENAKNTEQRIRNHFSEFLDRDMATLSKQDIRDWQTRIEELGRAYSTLRRTYGDLKTLLNQAVEDEVLDASPLASVKLRSPKMTEQEREDRIEKAKEAERRMLTDDEIRSILAGLEAFAEEIRAERRSSRAHGKSYLPDLDAVNHPHWFIPMTHMALHTGLRPGDLRTLTWDELKIRFGRLRKVTEKSKVALRRANQEPAIVDMKLNSTIQKIMADWWQDQGRPDTGLVFPSPRTGNQLDKHAARKPWKRVKDLAGLGDLDFYCFRHHFISAQLAAGVPMLTVAKMAGHKDVAMIQKHYGHICEQQSDDAVDVVGATITRAAKGAAL</sequence>
<keyword evidence="3 5" id="KW-0238">DNA-binding</keyword>
<organism evidence="9 10">
    <name type="scientific">Halovibrio salipaludis</name>
    <dbReference type="NCBI Taxonomy" id="2032626"/>
    <lineage>
        <taxon>Bacteria</taxon>
        <taxon>Pseudomonadati</taxon>
        <taxon>Pseudomonadota</taxon>
        <taxon>Gammaproteobacteria</taxon>
        <taxon>Oceanospirillales</taxon>
        <taxon>Halomonadaceae</taxon>
        <taxon>Halovibrio</taxon>
    </lineage>
</organism>